<comment type="caution">
    <text evidence="3">The sequence shown here is derived from an EMBL/GenBank/DDBJ whole genome shotgun (WGS) entry which is preliminary data.</text>
</comment>
<dbReference type="HOGENOM" id="CLU_1272108_0_0_1"/>
<dbReference type="InterPro" id="IPR011009">
    <property type="entry name" value="Kinase-like_dom_sf"/>
</dbReference>
<dbReference type="eggNOG" id="KOG0611">
    <property type="taxonomic scope" value="Eukaryota"/>
</dbReference>
<dbReference type="GO" id="GO:0004672">
    <property type="term" value="F:protein kinase activity"/>
    <property type="evidence" value="ECO:0007669"/>
    <property type="project" value="InterPro"/>
</dbReference>
<evidence type="ECO:0000313" key="4">
    <source>
        <dbReference type="Proteomes" id="UP000018001"/>
    </source>
</evidence>
<dbReference type="Gene3D" id="1.10.510.10">
    <property type="entry name" value="Transferase(Phosphotransferase) domain 1"/>
    <property type="match status" value="1"/>
</dbReference>
<feature type="region of interest" description="Disordered" evidence="1">
    <location>
        <begin position="1"/>
        <end position="20"/>
    </location>
</feature>
<dbReference type="InParanoid" id="V5FTR4"/>
<dbReference type="EMBL" id="BAUL01000044">
    <property type="protein sequence ID" value="GAD93091.1"/>
    <property type="molecule type" value="Genomic_DNA"/>
</dbReference>
<reference evidence="4" key="1">
    <citation type="journal article" date="2014" name="Genome Announc.">
        <title>Draft genome sequence of the formaldehyde-resistant fungus Byssochlamys spectabilis No. 5 (anamorph Paecilomyces variotii No. 5) (NBRC109023).</title>
        <authorList>
            <person name="Oka T."/>
            <person name="Ekino K."/>
            <person name="Fukuda K."/>
            <person name="Nomura Y."/>
        </authorList>
    </citation>
    <scope>NUCLEOTIDE SEQUENCE [LARGE SCALE GENOMIC DNA]</scope>
    <source>
        <strain evidence="4">No. 5 / NBRC 109023</strain>
    </source>
</reference>
<evidence type="ECO:0000259" key="2">
    <source>
        <dbReference type="PROSITE" id="PS50011"/>
    </source>
</evidence>
<keyword evidence="4" id="KW-1185">Reference proteome</keyword>
<dbReference type="Proteomes" id="UP000018001">
    <property type="component" value="Unassembled WGS sequence"/>
</dbReference>
<proteinExistence type="predicted"/>
<feature type="compositionally biased region" description="Basic and acidic residues" evidence="1">
    <location>
        <begin position="1"/>
        <end position="13"/>
    </location>
</feature>
<feature type="domain" description="Protein kinase" evidence="2">
    <location>
        <begin position="1"/>
        <end position="217"/>
    </location>
</feature>
<dbReference type="OrthoDB" id="1668230at2759"/>
<evidence type="ECO:0000256" key="1">
    <source>
        <dbReference type="SAM" id="MobiDB-lite"/>
    </source>
</evidence>
<gene>
    <name evidence="3" type="ORF">PVAR5_1691</name>
</gene>
<dbReference type="InterPro" id="IPR000719">
    <property type="entry name" value="Prot_kinase_dom"/>
</dbReference>
<dbReference type="AlphaFoldDB" id="V5FTR4"/>
<dbReference type="GO" id="GO:0005524">
    <property type="term" value="F:ATP binding"/>
    <property type="evidence" value="ECO:0007669"/>
    <property type="project" value="InterPro"/>
</dbReference>
<protein>
    <recommendedName>
        <fullName evidence="2">Protein kinase domain-containing protein</fullName>
    </recommendedName>
</protein>
<sequence>MTASPKKLDEAQRSKSMGQPNPCRLKSKYFILNIIQALLIVPEGIFFPRMWSTLDDRVIYHRDLHYPECYIDNQLRFRWTTQITSAAAWLEHLGYAHGDLTPGNILLDWYDNIKLSDFGECVRVGEESQCGAPPYVPWVFETRDHRSEQYAIGWTIYSLYNNIPGNFESPEDINSFQTALFPDTSNIVVGTIICKCWRLQYQSIGALSLDMQEELQC</sequence>
<dbReference type="SUPFAM" id="SSF56112">
    <property type="entry name" value="Protein kinase-like (PK-like)"/>
    <property type="match status" value="1"/>
</dbReference>
<dbReference type="PROSITE" id="PS50011">
    <property type="entry name" value="PROTEIN_KINASE_DOM"/>
    <property type="match status" value="1"/>
</dbReference>
<name>V5FTR4_BYSSN</name>
<organism evidence="3 4">
    <name type="scientific">Byssochlamys spectabilis (strain No. 5 / NBRC 109023)</name>
    <name type="common">Paecilomyces variotii</name>
    <dbReference type="NCBI Taxonomy" id="1356009"/>
    <lineage>
        <taxon>Eukaryota</taxon>
        <taxon>Fungi</taxon>
        <taxon>Dikarya</taxon>
        <taxon>Ascomycota</taxon>
        <taxon>Pezizomycotina</taxon>
        <taxon>Eurotiomycetes</taxon>
        <taxon>Eurotiomycetidae</taxon>
        <taxon>Eurotiales</taxon>
        <taxon>Thermoascaceae</taxon>
        <taxon>Paecilomyces</taxon>
    </lineage>
</organism>
<accession>V5FTR4</accession>
<evidence type="ECO:0000313" key="3">
    <source>
        <dbReference type="EMBL" id="GAD93091.1"/>
    </source>
</evidence>
<dbReference type="Pfam" id="PF00069">
    <property type="entry name" value="Pkinase"/>
    <property type="match status" value="1"/>
</dbReference>